<dbReference type="GO" id="GO:0016616">
    <property type="term" value="F:oxidoreductase activity, acting on the CH-OH group of donors, NAD or NADP as acceptor"/>
    <property type="evidence" value="ECO:0007669"/>
    <property type="project" value="TreeGrafter"/>
</dbReference>
<dbReference type="Proteomes" id="UP000779574">
    <property type="component" value="Unassembled WGS sequence"/>
</dbReference>
<dbReference type="EMBL" id="JAHFXF010000564">
    <property type="protein sequence ID" value="KAG9685586.1"/>
    <property type="molecule type" value="Genomic_DNA"/>
</dbReference>
<comment type="similarity">
    <text evidence="1">Belongs to the short-chain dehydrogenases/reductases (SDR) family.</text>
</comment>
<dbReference type="SUPFAM" id="SSF51735">
    <property type="entry name" value="NAD(P)-binding Rossmann-fold domains"/>
    <property type="match status" value="1"/>
</dbReference>
<sequence>MASSLAPFLVKGKTAIVTGAGSVGINLCFASLLLSRGCNVVFADLGLRPEAKAITDKYSQKSSGQPRAFFQKTDVTNWNQLSKMFKVAQEEFGGTDLVCPGAGVFEPGWSNFWHPPGSSGSKDSVEGDRYASLDINLTHPIRTSQLAISAFLSQQFKATPQNPKRIVMISSVAGQGASLLVPLYHAAKHGVVAFTRSLAGLDDKFGIRVNACCPGIIKTPLWTDNPDKMRYFDEEKDLWATPEEVAEAMLTLVEDEEMVGGTILEIGHDVKRVVPMFNNPGPKGAATSISGSAELINEVYDTVATEGWGKSG</sequence>
<evidence type="ECO:0000313" key="4">
    <source>
        <dbReference type="Proteomes" id="UP000779574"/>
    </source>
</evidence>
<evidence type="ECO:0000313" key="3">
    <source>
        <dbReference type="EMBL" id="KAG9685586.1"/>
    </source>
</evidence>
<reference evidence="3" key="1">
    <citation type="journal article" date="2021" name="J Fungi (Basel)">
        <title>Virulence traits and population genomics of the black yeast Aureobasidium melanogenum.</title>
        <authorList>
            <person name="Cernosa A."/>
            <person name="Sun X."/>
            <person name="Gostincar C."/>
            <person name="Fang C."/>
            <person name="Gunde-Cimerman N."/>
            <person name="Song Z."/>
        </authorList>
    </citation>
    <scope>NUCLEOTIDE SEQUENCE</scope>
    <source>
        <strain evidence="3">EXF-9911</strain>
    </source>
</reference>
<dbReference type="PANTHER" id="PTHR44229:SF4">
    <property type="entry name" value="15-HYDROXYPROSTAGLANDIN DEHYDROGENASE [NAD(+)]"/>
    <property type="match status" value="1"/>
</dbReference>
<protein>
    <submittedName>
        <fullName evidence="3">NAD(P)-binding protein</fullName>
    </submittedName>
</protein>
<dbReference type="PRINTS" id="PR00081">
    <property type="entry name" value="GDHRDH"/>
</dbReference>
<organism evidence="3 4">
    <name type="scientific">Aureobasidium melanogenum</name>
    <name type="common">Aureobasidium pullulans var. melanogenum</name>
    <dbReference type="NCBI Taxonomy" id="46634"/>
    <lineage>
        <taxon>Eukaryota</taxon>
        <taxon>Fungi</taxon>
        <taxon>Dikarya</taxon>
        <taxon>Ascomycota</taxon>
        <taxon>Pezizomycotina</taxon>
        <taxon>Dothideomycetes</taxon>
        <taxon>Dothideomycetidae</taxon>
        <taxon>Dothideales</taxon>
        <taxon>Saccotheciaceae</taxon>
        <taxon>Aureobasidium</taxon>
    </lineage>
</organism>
<evidence type="ECO:0000256" key="2">
    <source>
        <dbReference type="ARBA" id="ARBA00023002"/>
    </source>
</evidence>
<evidence type="ECO:0000256" key="1">
    <source>
        <dbReference type="ARBA" id="ARBA00006484"/>
    </source>
</evidence>
<proteinExistence type="inferred from homology"/>
<dbReference type="InterPro" id="IPR002347">
    <property type="entry name" value="SDR_fam"/>
</dbReference>
<accession>A0A9P8EB02</accession>
<dbReference type="Gene3D" id="3.40.50.720">
    <property type="entry name" value="NAD(P)-binding Rossmann-like Domain"/>
    <property type="match status" value="1"/>
</dbReference>
<comment type="caution">
    <text evidence="3">The sequence shown here is derived from an EMBL/GenBank/DDBJ whole genome shotgun (WGS) entry which is preliminary data.</text>
</comment>
<dbReference type="FunFam" id="3.40.50.720:FF:000643">
    <property type="entry name" value="Short chain dehydrogenase/reductase family oxidoreductase, putative"/>
    <property type="match status" value="1"/>
</dbReference>
<dbReference type="OrthoDB" id="5296at2759"/>
<feature type="non-terminal residue" evidence="3">
    <location>
        <position position="312"/>
    </location>
</feature>
<dbReference type="InterPro" id="IPR036291">
    <property type="entry name" value="NAD(P)-bd_dom_sf"/>
</dbReference>
<keyword evidence="2" id="KW-0560">Oxidoreductase</keyword>
<gene>
    <name evidence="3" type="ORF">KCU76_g11607</name>
</gene>
<dbReference type="PANTHER" id="PTHR44229">
    <property type="entry name" value="15-HYDROXYPROSTAGLANDIN DEHYDROGENASE [NAD(+)]"/>
    <property type="match status" value="1"/>
</dbReference>
<reference evidence="3" key="2">
    <citation type="submission" date="2021-08" db="EMBL/GenBank/DDBJ databases">
        <authorList>
            <person name="Gostincar C."/>
            <person name="Sun X."/>
            <person name="Song Z."/>
            <person name="Gunde-Cimerman N."/>
        </authorList>
    </citation>
    <scope>NUCLEOTIDE SEQUENCE</scope>
    <source>
        <strain evidence="3">EXF-9911</strain>
    </source>
</reference>
<dbReference type="AlphaFoldDB" id="A0A9P8EB02"/>
<dbReference type="GO" id="GO:0005737">
    <property type="term" value="C:cytoplasm"/>
    <property type="evidence" value="ECO:0007669"/>
    <property type="project" value="TreeGrafter"/>
</dbReference>
<dbReference type="Pfam" id="PF00106">
    <property type="entry name" value="adh_short"/>
    <property type="match status" value="1"/>
</dbReference>
<name>A0A9P8EB02_AURME</name>